<protein>
    <submittedName>
        <fullName evidence="2">Uncharacterized protein</fullName>
    </submittedName>
</protein>
<dbReference type="AlphaFoldDB" id="A0A0E9PVU9"/>
<organism evidence="2">
    <name type="scientific">Anguilla anguilla</name>
    <name type="common">European freshwater eel</name>
    <name type="synonym">Muraena anguilla</name>
    <dbReference type="NCBI Taxonomy" id="7936"/>
    <lineage>
        <taxon>Eukaryota</taxon>
        <taxon>Metazoa</taxon>
        <taxon>Chordata</taxon>
        <taxon>Craniata</taxon>
        <taxon>Vertebrata</taxon>
        <taxon>Euteleostomi</taxon>
        <taxon>Actinopterygii</taxon>
        <taxon>Neopterygii</taxon>
        <taxon>Teleostei</taxon>
        <taxon>Anguilliformes</taxon>
        <taxon>Anguillidae</taxon>
        <taxon>Anguilla</taxon>
    </lineage>
</organism>
<feature type="compositionally biased region" description="Polar residues" evidence="1">
    <location>
        <begin position="33"/>
        <end position="50"/>
    </location>
</feature>
<sequence length="58" mass="6054">MGGGTTLGIAKLYSVICTHTQTGRKGSAEEQGSALQAHQPEQGNHVQTTPEECGVSDR</sequence>
<evidence type="ECO:0000313" key="2">
    <source>
        <dbReference type="EMBL" id="JAH07993.1"/>
    </source>
</evidence>
<name>A0A0E9PVU9_ANGAN</name>
<evidence type="ECO:0000256" key="1">
    <source>
        <dbReference type="SAM" id="MobiDB-lite"/>
    </source>
</evidence>
<dbReference type="EMBL" id="GBXM01100584">
    <property type="protein sequence ID" value="JAH07993.1"/>
    <property type="molecule type" value="Transcribed_RNA"/>
</dbReference>
<accession>A0A0E9PVU9</accession>
<reference evidence="2" key="1">
    <citation type="submission" date="2014-11" db="EMBL/GenBank/DDBJ databases">
        <authorList>
            <person name="Amaro Gonzalez C."/>
        </authorList>
    </citation>
    <scope>NUCLEOTIDE SEQUENCE</scope>
</reference>
<reference evidence="2" key="2">
    <citation type="journal article" date="2015" name="Fish Shellfish Immunol.">
        <title>Early steps in the European eel (Anguilla anguilla)-Vibrio vulnificus interaction in the gills: Role of the RtxA13 toxin.</title>
        <authorList>
            <person name="Callol A."/>
            <person name="Pajuelo D."/>
            <person name="Ebbesson L."/>
            <person name="Teles M."/>
            <person name="MacKenzie S."/>
            <person name="Amaro C."/>
        </authorList>
    </citation>
    <scope>NUCLEOTIDE SEQUENCE</scope>
</reference>
<feature type="region of interest" description="Disordered" evidence="1">
    <location>
        <begin position="23"/>
        <end position="58"/>
    </location>
</feature>
<proteinExistence type="predicted"/>